<dbReference type="AlphaFoldDB" id="A0A2K0TJD4"/>
<evidence type="ECO:0000256" key="1">
    <source>
        <dbReference type="SAM" id="MobiDB-lite"/>
    </source>
</evidence>
<evidence type="ECO:0000313" key="2">
    <source>
        <dbReference type="EMBL" id="PNP45643.1"/>
    </source>
</evidence>
<dbReference type="OrthoDB" id="5430299at2759"/>
<feature type="region of interest" description="Disordered" evidence="1">
    <location>
        <begin position="143"/>
        <end position="173"/>
    </location>
</feature>
<sequence length="319" mass="36632">MEPTSRNARFDEIFDQLYHHCFDTEKFMEVYHELLPDPEERHAYSQYCLRQSQPHLANPAGILTPARFIEIADRINFLNSMEYKELLPGLTWDYRPWIPLGYEDTTFYRLLPSIHNLSPQNPEWPKTDYEVLDTAFLGVNTTVQPREPSQPLSRRALNLSEQSTQSAESDDADAPGFVFHELGELQCLECDTFSEMPTTYEEGKNCRGNWRPTGFHVVARLGDFGHMNGVYVIFNMQPDDEVTGLPRQITDSEWGIPPSSPEAQFSCAKIGRALRDFGFGKRLAWNEQIQHPVELVWAVRSSTGSAMRVTVDSNYKTRS</sequence>
<organism evidence="2 3">
    <name type="scientific">Trichoderma gamsii</name>
    <dbReference type="NCBI Taxonomy" id="398673"/>
    <lineage>
        <taxon>Eukaryota</taxon>
        <taxon>Fungi</taxon>
        <taxon>Dikarya</taxon>
        <taxon>Ascomycota</taxon>
        <taxon>Pezizomycotina</taxon>
        <taxon>Sordariomycetes</taxon>
        <taxon>Hypocreomycetidae</taxon>
        <taxon>Hypocreales</taxon>
        <taxon>Hypocreaceae</taxon>
        <taxon>Trichoderma</taxon>
    </lineage>
</organism>
<comment type="caution">
    <text evidence="2">The sequence shown here is derived from an EMBL/GenBank/DDBJ whole genome shotgun (WGS) entry which is preliminary data.</text>
</comment>
<protein>
    <submittedName>
        <fullName evidence="2">Uncharacterized protein</fullName>
    </submittedName>
</protein>
<reference evidence="2 3" key="1">
    <citation type="submission" date="2017-02" db="EMBL/GenBank/DDBJ databases">
        <title>Genomes of Trichoderma spp. with biocontrol activity.</title>
        <authorList>
            <person name="Gardiner D."/>
            <person name="Kazan K."/>
            <person name="Vos C."/>
            <person name="Harvey P."/>
        </authorList>
    </citation>
    <scope>NUCLEOTIDE SEQUENCE [LARGE SCALE GENOMIC DNA]</scope>
    <source>
        <strain evidence="2 3">A5MH</strain>
    </source>
</reference>
<evidence type="ECO:0000313" key="3">
    <source>
        <dbReference type="Proteomes" id="UP000236546"/>
    </source>
</evidence>
<dbReference type="Proteomes" id="UP000236546">
    <property type="component" value="Unassembled WGS sequence"/>
</dbReference>
<name>A0A2K0TJD4_9HYPO</name>
<dbReference type="EMBL" id="MTYH01000024">
    <property type="protein sequence ID" value="PNP45643.1"/>
    <property type="molecule type" value="Genomic_DNA"/>
</dbReference>
<proteinExistence type="predicted"/>
<accession>A0A2K0TJD4</accession>
<gene>
    <name evidence="2" type="ORF">TGAMA5MH_02867</name>
</gene>